<sequence>MAGGRGAMIGIGVLGAVFALGLGVGAAPAQTTTAVAGETDLAAFRRLRTEGMAARQAGDLAQAERSLAAAERHLPNHPGVIVLRARIAAEDDRPDDAIRQLELYAAAGLTADLTQVTALAPLLASPAGASISEAQRANGEPVGAAALGEIAAIPGSGLVEAIVRDPANGRWLVSQVRGRTILALSDDGTVTPWLADDPERSAVVGLAIDPARGVLWAATMALPPATHGRLADAAPVEPALLRIDLDTAAVVQRYALPDGATERGAGDVALGPDGTVYVANPVGGDLFRLRPAAEALEVMRAPGVLGSPQGMVAGDDGALIVADYSSGIWRVGADGSTQRLAAPSDAVLIGVDGLIDGGDALYAIQNGTAPQRVLRLTLSAGRDRIEATEVLAANLPRIDEPTTGLIHEGDLVFVSRSQWSAFDGEGALREPEPAPALISRLRLPPRSAP</sequence>
<dbReference type="AlphaFoldDB" id="A0A258FMX1"/>
<proteinExistence type="predicted"/>
<dbReference type="Proteomes" id="UP000215595">
    <property type="component" value="Unassembled WGS sequence"/>
</dbReference>
<dbReference type="SUPFAM" id="SSF101898">
    <property type="entry name" value="NHL repeat"/>
    <property type="match status" value="1"/>
</dbReference>
<evidence type="ECO:0000313" key="2">
    <source>
        <dbReference type="Proteomes" id="UP000215595"/>
    </source>
</evidence>
<protein>
    <recommendedName>
        <fullName evidence="3">SMP-30/Gluconolactonase/LRE-like region domain-containing protein</fullName>
    </recommendedName>
</protein>
<dbReference type="Gene3D" id="2.130.10.10">
    <property type="entry name" value="YVTN repeat-like/Quinoprotein amine dehydrogenase"/>
    <property type="match status" value="1"/>
</dbReference>
<accession>A0A258FMX1</accession>
<evidence type="ECO:0008006" key="3">
    <source>
        <dbReference type="Google" id="ProtNLM"/>
    </source>
</evidence>
<organism evidence="1 2">
    <name type="scientific">Brevundimonas subvibrioides</name>
    <dbReference type="NCBI Taxonomy" id="74313"/>
    <lineage>
        <taxon>Bacteria</taxon>
        <taxon>Pseudomonadati</taxon>
        <taxon>Pseudomonadota</taxon>
        <taxon>Alphaproteobacteria</taxon>
        <taxon>Caulobacterales</taxon>
        <taxon>Caulobacteraceae</taxon>
        <taxon>Brevundimonas</taxon>
    </lineage>
</organism>
<reference evidence="1 2" key="1">
    <citation type="submission" date="2017-03" db="EMBL/GenBank/DDBJ databases">
        <title>Lifting the veil on microbial sulfur biogeochemistry in mining wastewaters.</title>
        <authorList>
            <person name="Kantor R.S."/>
            <person name="Colenbrander Nelson T."/>
            <person name="Marshall S."/>
            <person name="Bennett D."/>
            <person name="Apte S."/>
            <person name="Camacho D."/>
            <person name="Thomas B.C."/>
            <person name="Warren L.A."/>
            <person name="Banfield J.F."/>
        </authorList>
    </citation>
    <scope>NUCLEOTIDE SEQUENCE [LARGE SCALE GENOMIC DNA]</scope>
    <source>
        <strain evidence="1">32-69-9</strain>
    </source>
</reference>
<name>A0A258FMX1_9CAUL</name>
<gene>
    <name evidence="1" type="ORF">B7Z01_07550</name>
</gene>
<dbReference type="EMBL" id="NCEB01000013">
    <property type="protein sequence ID" value="OYX33835.1"/>
    <property type="molecule type" value="Genomic_DNA"/>
</dbReference>
<comment type="caution">
    <text evidence="1">The sequence shown here is derived from an EMBL/GenBank/DDBJ whole genome shotgun (WGS) entry which is preliminary data.</text>
</comment>
<evidence type="ECO:0000313" key="1">
    <source>
        <dbReference type="EMBL" id="OYX33835.1"/>
    </source>
</evidence>
<dbReference type="InterPro" id="IPR015943">
    <property type="entry name" value="WD40/YVTN_repeat-like_dom_sf"/>
</dbReference>